<dbReference type="InterPro" id="IPR003825">
    <property type="entry name" value="Colicin-V_CvpA"/>
</dbReference>
<proteinExistence type="predicted"/>
<dbReference type="OrthoDB" id="2111888at2"/>
<name>A0A1I4EPN7_9FIRM</name>
<evidence type="ECO:0000256" key="2">
    <source>
        <dbReference type="ARBA" id="ARBA00022692"/>
    </source>
</evidence>
<evidence type="ECO:0000256" key="5">
    <source>
        <dbReference type="SAM" id="Phobius"/>
    </source>
</evidence>
<dbReference type="Pfam" id="PF02674">
    <property type="entry name" value="Colicin_V"/>
    <property type="match status" value="1"/>
</dbReference>
<evidence type="ECO:0000313" key="7">
    <source>
        <dbReference type="Proteomes" id="UP000199006"/>
    </source>
</evidence>
<comment type="subcellular location">
    <subcellularLocation>
        <location evidence="1">Membrane</location>
        <topology evidence="1">Multi-pass membrane protein</topology>
    </subcellularLocation>
</comment>
<keyword evidence="2 5" id="KW-0812">Transmembrane</keyword>
<evidence type="ECO:0000313" key="6">
    <source>
        <dbReference type="EMBL" id="SFL07644.1"/>
    </source>
</evidence>
<reference evidence="6 7" key="1">
    <citation type="submission" date="2016-10" db="EMBL/GenBank/DDBJ databases">
        <authorList>
            <person name="de Groot N.N."/>
        </authorList>
    </citation>
    <scope>NUCLEOTIDE SEQUENCE [LARGE SCALE GENOMIC DNA]</scope>
    <source>
        <strain evidence="6 7">ATCC 51327</strain>
    </source>
</reference>
<keyword evidence="7" id="KW-1185">Reference proteome</keyword>
<dbReference type="Proteomes" id="UP000199006">
    <property type="component" value="Unassembled WGS sequence"/>
</dbReference>
<feature type="transmembrane region" description="Helical" evidence="5">
    <location>
        <begin position="30"/>
        <end position="48"/>
    </location>
</feature>
<keyword evidence="3 5" id="KW-1133">Transmembrane helix</keyword>
<dbReference type="STRING" id="29563.SAMN02983006_00086"/>
<feature type="transmembrane region" description="Helical" evidence="5">
    <location>
        <begin position="6"/>
        <end position="23"/>
    </location>
</feature>
<feature type="transmembrane region" description="Helical" evidence="5">
    <location>
        <begin position="68"/>
        <end position="87"/>
    </location>
</feature>
<evidence type="ECO:0000256" key="3">
    <source>
        <dbReference type="ARBA" id="ARBA00022989"/>
    </source>
</evidence>
<dbReference type="GO" id="GO:0009403">
    <property type="term" value="P:toxin biosynthetic process"/>
    <property type="evidence" value="ECO:0007669"/>
    <property type="project" value="InterPro"/>
</dbReference>
<organism evidence="6 7">
    <name type="scientific">Halanaerobium salsuginis</name>
    <dbReference type="NCBI Taxonomy" id="29563"/>
    <lineage>
        <taxon>Bacteria</taxon>
        <taxon>Bacillati</taxon>
        <taxon>Bacillota</taxon>
        <taxon>Clostridia</taxon>
        <taxon>Halanaerobiales</taxon>
        <taxon>Halanaerobiaceae</taxon>
        <taxon>Halanaerobium</taxon>
    </lineage>
</organism>
<dbReference type="EMBL" id="FOTI01000001">
    <property type="protein sequence ID" value="SFL07644.1"/>
    <property type="molecule type" value="Genomic_DNA"/>
</dbReference>
<feature type="transmembrane region" description="Helical" evidence="5">
    <location>
        <begin position="107"/>
        <end position="130"/>
    </location>
</feature>
<protein>
    <submittedName>
        <fullName evidence="6">Membrane protein required for colicin V production</fullName>
    </submittedName>
</protein>
<gene>
    <name evidence="6" type="ORF">SAMN02983006_00086</name>
</gene>
<dbReference type="AlphaFoldDB" id="A0A1I4EPN7"/>
<evidence type="ECO:0000256" key="4">
    <source>
        <dbReference type="ARBA" id="ARBA00023136"/>
    </source>
</evidence>
<dbReference type="PANTHER" id="PTHR37306:SF1">
    <property type="entry name" value="COLICIN V PRODUCTION PROTEIN"/>
    <property type="match status" value="1"/>
</dbReference>
<sequence>MDIINFLDVIILVILLFFAYNGFRRGFIDQTSTILGLLAALFVAVRQYEYFQQFLEPYLDLSTSLIQFISFAIIFVVVNIVIHVLGITLKKIVDAIFLQPVDRAAGFLLGVVKAGIIIYLLILILAQIPYQKVHQVLNNSFLAQRIIEASPYIQSKIEEFLRP</sequence>
<dbReference type="RefSeq" id="WP_089857948.1">
    <property type="nucleotide sequence ID" value="NZ_FOTI01000001.1"/>
</dbReference>
<dbReference type="GO" id="GO:0016020">
    <property type="term" value="C:membrane"/>
    <property type="evidence" value="ECO:0007669"/>
    <property type="project" value="UniProtKB-SubCell"/>
</dbReference>
<evidence type="ECO:0000256" key="1">
    <source>
        <dbReference type="ARBA" id="ARBA00004141"/>
    </source>
</evidence>
<accession>A0A1I4EPN7</accession>
<dbReference type="PANTHER" id="PTHR37306">
    <property type="entry name" value="COLICIN V PRODUCTION PROTEIN"/>
    <property type="match status" value="1"/>
</dbReference>
<keyword evidence="4 5" id="KW-0472">Membrane</keyword>